<name>A0A316IH81_9GAMM</name>
<reference evidence="1 2" key="1">
    <citation type="submission" date="2018-05" db="EMBL/GenBank/DDBJ databases">
        <title>Genomic Encyclopedia of Type Strains, Phase IV (KMG-IV): sequencing the most valuable type-strain genomes for metagenomic binning, comparative biology and taxonomic classification.</title>
        <authorList>
            <person name="Goeker M."/>
        </authorList>
    </citation>
    <scope>NUCLEOTIDE SEQUENCE [LARGE SCALE GENOMIC DNA]</scope>
    <source>
        <strain evidence="1 2">DSM 14263</strain>
    </source>
</reference>
<protein>
    <recommendedName>
        <fullName evidence="3">Lipoprotein</fullName>
    </recommendedName>
</protein>
<evidence type="ECO:0000313" key="1">
    <source>
        <dbReference type="EMBL" id="PWK92731.1"/>
    </source>
</evidence>
<gene>
    <name evidence="1" type="ORF">C7456_10163</name>
</gene>
<sequence length="106" mass="11179">MLPGALLAACGAHGLRDTTPKLSSHTGKDVAAYVECVRGKWDALGVQASASAKDQEGRVSASDKNGARELIQATADGTGALVVLYERQDRDKTYDPRYRDAAVGCL</sequence>
<dbReference type="AlphaFoldDB" id="A0A316IH81"/>
<evidence type="ECO:0000313" key="2">
    <source>
        <dbReference type="Proteomes" id="UP000245812"/>
    </source>
</evidence>
<accession>A0A316IH81</accession>
<evidence type="ECO:0008006" key="3">
    <source>
        <dbReference type="Google" id="ProtNLM"/>
    </source>
</evidence>
<keyword evidence="2" id="KW-1185">Reference proteome</keyword>
<organism evidence="1 2">
    <name type="scientific">Fulvimonas soli</name>
    <dbReference type="NCBI Taxonomy" id="155197"/>
    <lineage>
        <taxon>Bacteria</taxon>
        <taxon>Pseudomonadati</taxon>
        <taxon>Pseudomonadota</taxon>
        <taxon>Gammaproteobacteria</taxon>
        <taxon>Lysobacterales</taxon>
        <taxon>Rhodanobacteraceae</taxon>
        <taxon>Fulvimonas</taxon>
    </lineage>
</organism>
<dbReference type="Proteomes" id="UP000245812">
    <property type="component" value="Unassembled WGS sequence"/>
</dbReference>
<comment type="caution">
    <text evidence="1">The sequence shown here is derived from an EMBL/GenBank/DDBJ whole genome shotgun (WGS) entry which is preliminary data.</text>
</comment>
<proteinExistence type="predicted"/>
<dbReference type="EMBL" id="QGHC01000001">
    <property type="protein sequence ID" value="PWK92731.1"/>
    <property type="molecule type" value="Genomic_DNA"/>
</dbReference>